<evidence type="ECO:0000313" key="2">
    <source>
        <dbReference type="Proteomes" id="UP001145069"/>
    </source>
</evidence>
<dbReference type="InterPro" id="IPR036638">
    <property type="entry name" value="HLH_DNA-bd_sf"/>
</dbReference>
<evidence type="ECO:0000313" key="1">
    <source>
        <dbReference type="EMBL" id="MDC3417175.1"/>
    </source>
</evidence>
<reference evidence="1" key="1">
    <citation type="submission" date="2022-06" db="EMBL/GenBank/DDBJ databases">
        <title>Aquibacillus sp. a new bacterium isolated from soil saline samples.</title>
        <authorList>
            <person name="Galisteo C."/>
            <person name="De La Haba R."/>
            <person name="Sanchez-Porro C."/>
            <person name="Ventosa A."/>
        </authorList>
    </citation>
    <scope>NUCLEOTIDE SEQUENCE</scope>
    <source>
        <strain evidence="1">3ASR75-54</strain>
    </source>
</reference>
<dbReference type="InterPro" id="IPR018540">
    <property type="entry name" value="Spo0E-like"/>
</dbReference>
<dbReference type="RefSeq" id="WP_272446238.1">
    <property type="nucleotide sequence ID" value="NZ_JAMQKC010000006.1"/>
</dbReference>
<dbReference type="GO" id="GO:0043937">
    <property type="term" value="P:regulation of sporulation"/>
    <property type="evidence" value="ECO:0007669"/>
    <property type="project" value="InterPro"/>
</dbReference>
<accession>A0A9X4AGD7</accession>
<dbReference type="SUPFAM" id="SSF140500">
    <property type="entry name" value="BAS1536-like"/>
    <property type="match status" value="1"/>
</dbReference>
<comment type="caution">
    <text evidence="1">The sequence shown here is derived from an EMBL/GenBank/DDBJ whole genome shotgun (WGS) entry which is preliminary data.</text>
</comment>
<gene>
    <name evidence="1" type="ORF">NC799_09590</name>
</gene>
<name>A0A9X4AGD7_9BACI</name>
<dbReference type="Pfam" id="PF09388">
    <property type="entry name" value="SpoOE-like"/>
    <property type="match status" value="1"/>
</dbReference>
<dbReference type="GO" id="GO:0046983">
    <property type="term" value="F:protein dimerization activity"/>
    <property type="evidence" value="ECO:0007669"/>
    <property type="project" value="InterPro"/>
</dbReference>
<keyword evidence="2" id="KW-1185">Reference proteome</keyword>
<organism evidence="1 2">
    <name type="scientific">Aquibacillus salsiterrae</name>
    <dbReference type="NCBI Taxonomy" id="2950439"/>
    <lineage>
        <taxon>Bacteria</taxon>
        <taxon>Bacillati</taxon>
        <taxon>Bacillota</taxon>
        <taxon>Bacilli</taxon>
        <taxon>Bacillales</taxon>
        <taxon>Bacillaceae</taxon>
        <taxon>Aquibacillus</taxon>
    </lineage>
</organism>
<proteinExistence type="predicted"/>
<dbReference type="Proteomes" id="UP001145069">
    <property type="component" value="Unassembled WGS sequence"/>
</dbReference>
<dbReference type="Gene3D" id="4.10.280.10">
    <property type="entry name" value="Helix-loop-helix DNA-binding domain"/>
    <property type="match status" value="1"/>
</dbReference>
<dbReference type="InterPro" id="IPR037208">
    <property type="entry name" value="Spo0E-like_sf"/>
</dbReference>
<sequence length="55" mass="6245">MDKKIYLLQKIEMCRNKMITLSNTNDLTSDAVIAASVELDHLLNELNKLKTVSHS</sequence>
<protein>
    <submittedName>
        <fullName evidence="1">Aspartyl-phosphate phosphatase Spo0E family protein</fullName>
    </submittedName>
</protein>
<dbReference type="AlphaFoldDB" id="A0A9X4AGD7"/>
<dbReference type="EMBL" id="JAMQKC010000006">
    <property type="protein sequence ID" value="MDC3417175.1"/>
    <property type="molecule type" value="Genomic_DNA"/>
</dbReference>